<keyword evidence="4" id="KW-0349">Heme</keyword>
<feature type="region of interest" description="Disordered" evidence="11">
    <location>
        <begin position="1"/>
        <end position="84"/>
    </location>
</feature>
<dbReference type="PANTHER" id="PTHR10106:SF0">
    <property type="entry name" value="LD36721P"/>
    <property type="match status" value="1"/>
</dbReference>
<evidence type="ECO:0000313" key="15">
    <source>
        <dbReference type="Proteomes" id="UP001153069"/>
    </source>
</evidence>
<feature type="transmembrane region" description="Helical" evidence="12">
    <location>
        <begin position="305"/>
        <end position="325"/>
    </location>
</feature>
<evidence type="ECO:0000256" key="2">
    <source>
        <dbReference type="ARBA" id="ARBA00004141"/>
    </source>
</evidence>
<gene>
    <name evidence="14" type="ORF">SEMRO_850_G210680.1</name>
</gene>
<dbReference type="SMART" id="SM00665">
    <property type="entry name" value="B561"/>
    <property type="match status" value="1"/>
</dbReference>
<comment type="subcellular location">
    <subcellularLocation>
        <location evidence="2">Membrane</location>
        <topology evidence="2">Multi-pass membrane protein</topology>
    </subcellularLocation>
</comment>
<feature type="transmembrane region" description="Helical" evidence="12">
    <location>
        <begin position="141"/>
        <end position="162"/>
    </location>
</feature>
<feature type="compositionally biased region" description="Acidic residues" evidence="11">
    <location>
        <begin position="70"/>
        <end position="79"/>
    </location>
</feature>
<keyword evidence="7" id="KW-0249">Electron transport</keyword>
<dbReference type="Proteomes" id="UP001153069">
    <property type="component" value="Unassembled WGS sequence"/>
</dbReference>
<dbReference type="InterPro" id="IPR043205">
    <property type="entry name" value="CYB561/CYBRD1-like"/>
</dbReference>
<organism evidence="14 15">
    <name type="scientific">Seminavis robusta</name>
    <dbReference type="NCBI Taxonomy" id="568900"/>
    <lineage>
        <taxon>Eukaryota</taxon>
        <taxon>Sar</taxon>
        <taxon>Stramenopiles</taxon>
        <taxon>Ochrophyta</taxon>
        <taxon>Bacillariophyta</taxon>
        <taxon>Bacillariophyceae</taxon>
        <taxon>Bacillariophycidae</taxon>
        <taxon>Naviculales</taxon>
        <taxon>Naviculaceae</taxon>
        <taxon>Seminavis</taxon>
    </lineage>
</organism>
<evidence type="ECO:0000256" key="6">
    <source>
        <dbReference type="ARBA" id="ARBA00022723"/>
    </source>
</evidence>
<evidence type="ECO:0000256" key="12">
    <source>
        <dbReference type="SAM" id="Phobius"/>
    </source>
</evidence>
<feature type="transmembrane region" description="Helical" evidence="12">
    <location>
        <begin position="215"/>
        <end position="239"/>
    </location>
</feature>
<feature type="transmembrane region" description="Helical" evidence="12">
    <location>
        <begin position="102"/>
        <end position="121"/>
    </location>
</feature>
<dbReference type="Pfam" id="PF03188">
    <property type="entry name" value="Cytochrom_B561"/>
    <property type="match status" value="1"/>
</dbReference>
<dbReference type="GO" id="GO:0016491">
    <property type="term" value="F:oxidoreductase activity"/>
    <property type="evidence" value="ECO:0007669"/>
    <property type="project" value="InterPro"/>
</dbReference>
<proteinExistence type="predicted"/>
<evidence type="ECO:0000256" key="8">
    <source>
        <dbReference type="ARBA" id="ARBA00022989"/>
    </source>
</evidence>
<keyword evidence="8 12" id="KW-1133">Transmembrane helix</keyword>
<dbReference type="EMBL" id="CAICTM010000849">
    <property type="protein sequence ID" value="CAB9517343.1"/>
    <property type="molecule type" value="Genomic_DNA"/>
</dbReference>
<evidence type="ECO:0000256" key="7">
    <source>
        <dbReference type="ARBA" id="ARBA00022982"/>
    </source>
</evidence>
<evidence type="ECO:0000256" key="11">
    <source>
        <dbReference type="SAM" id="MobiDB-lite"/>
    </source>
</evidence>
<feature type="domain" description="Cytochrome b561" evidence="13">
    <location>
        <begin position="106"/>
        <end position="311"/>
    </location>
</feature>
<keyword evidence="6" id="KW-0479">Metal-binding</keyword>
<dbReference type="Gene3D" id="1.20.120.1770">
    <property type="match status" value="1"/>
</dbReference>
<accession>A0A9N8HJC2</accession>
<feature type="compositionally biased region" description="Basic and acidic residues" evidence="11">
    <location>
        <begin position="10"/>
        <end position="20"/>
    </location>
</feature>
<comment type="caution">
    <text evidence="14">The sequence shown here is derived from an EMBL/GenBank/DDBJ whole genome shotgun (WGS) entry which is preliminary data.</text>
</comment>
<name>A0A9N8HJC2_9STRA</name>
<dbReference type="OrthoDB" id="907479at2759"/>
<dbReference type="AlphaFoldDB" id="A0A9N8HJC2"/>
<protein>
    <submittedName>
        <fullName evidence="14">Probable ascorbate-specific transmembrane electron transporter</fullName>
    </submittedName>
</protein>
<dbReference type="InterPro" id="IPR006593">
    <property type="entry name" value="Cyt_b561/ferric_Rdtase_TM"/>
</dbReference>
<keyword evidence="15" id="KW-1185">Reference proteome</keyword>
<dbReference type="PANTHER" id="PTHR10106">
    <property type="entry name" value="CYTOCHROME B561-RELATED"/>
    <property type="match status" value="1"/>
</dbReference>
<sequence>MGVRAHSARKGSEIRKREAFSYHYQGEGTQRRAHIEMSSAPPNDSNHSSYGSGNGGSGAQDTEGLPLTDQEQEDPESEEFGTPNVDRALREWRQELARWQTMASLLAHALALIMSLLVLWWVHLLGGLAWSAGKAKQVFLWHPLLMILAYAFMTVAALSFRFPYQSSSRRIVKLVHGSSWAVAAIFGCIALIAVFRSHNDAKSGFIANLYSFHSWLGLGVVGLYVLQFLAGFFAFWWNVPQFSAVTKAKILAVHAYLGPFLHMAVAATILLGIQEKEGFVGCGYKVDKADLFPLAHLGLIPHPCLVSHALGIAVFATALCTSFALHNFGTS</sequence>
<evidence type="ECO:0000256" key="4">
    <source>
        <dbReference type="ARBA" id="ARBA00022617"/>
    </source>
</evidence>
<evidence type="ECO:0000313" key="14">
    <source>
        <dbReference type="EMBL" id="CAB9517343.1"/>
    </source>
</evidence>
<keyword evidence="10 12" id="KW-0472">Membrane</keyword>
<feature type="transmembrane region" description="Helical" evidence="12">
    <location>
        <begin position="174"/>
        <end position="195"/>
    </location>
</feature>
<dbReference type="GO" id="GO:0046872">
    <property type="term" value="F:metal ion binding"/>
    <property type="evidence" value="ECO:0007669"/>
    <property type="project" value="UniProtKB-KW"/>
</dbReference>
<keyword evidence="9" id="KW-0408">Iron</keyword>
<comment type="cofactor">
    <cofactor evidence="1">
        <name>heme b</name>
        <dbReference type="ChEBI" id="CHEBI:60344"/>
    </cofactor>
</comment>
<evidence type="ECO:0000256" key="5">
    <source>
        <dbReference type="ARBA" id="ARBA00022692"/>
    </source>
</evidence>
<reference evidence="14" key="1">
    <citation type="submission" date="2020-06" db="EMBL/GenBank/DDBJ databases">
        <authorList>
            <consortium name="Plant Systems Biology data submission"/>
        </authorList>
    </citation>
    <scope>NUCLEOTIDE SEQUENCE</scope>
    <source>
        <strain evidence="14">D6</strain>
    </source>
</reference>
<evidence type="ECO:0000256" key="3">
    <source>
        <dbReference type="ARBA" id="ARBA00022448"/>
    </source>
</evidence>
<dbReference type="PROSITE" id="PS50939">
    <property type="entry name" value="CYTOCHROME_B561"/>
    <property type="match status" value="1"/>
</dbReference>
<evidence type="ECO:0000256" key="9">
    <source>
        <dbReference type="ARBA" id="ARBA00023004"/>
    </source>
</evidence>
<keyword evidence="3" id="KW-0813">Transport</keyword>
<dbReference type="GO" id="GO:0016020">
    <property type="term" value="C:membrane"/>
    <property type="evidence" value="ECO:0007669"/>
    <property type="project" value="UniProtKB-SubCell"/>
</dbReference>
<evidence type="ECO:0000259" key="13">
    <source>
        <dbReference type="PROSITE" id="PS50939"/>
    </source>
</evidence>
<keyword evidence="5 12" id="KW-0812">Transmembrane</keyword>
<evidence type="ECO:0000256" key="10">
    <source>
        <dbReference type="ARBA" id="ARBA00023136"/>
    </source>
</evidence>
<evidence type="ECO:0000256" key="1">
    <source>
        <dbReference type="ARBA" id="ARBA00001970"/>
    </source>
</evidence>
<feature type="transmembrane region" description="Helical" evidence="12">
    <location>
        <begin position="251"/>
        <end position="273"/>
    </location>
</feature>